<evidence type="ECO:0000313" key="1">
    <source>
        <dbReference type="EMBL" id="MBO8457176.1"/>
    </source>
</evidence>
<dbReference type="EMBL" id="JADIMM010000037">
    <property type="protein sequence ID" value="MBO8457176.1"/>
    <property type="molecule type" value="Genomic_DNA"/>
</dbReference>
<sequence>MRTLTCDVCGSVIERPIKGRNYWNFKTWDICEACKDKMDLKLRPIVRSHFPYDVAWYQRLVDACIEEGVSKGRF</sequence>
<comment type="caution">
    <text evidence="1">The sequence shown here is derived from an EMBL/GenBank/DDBJ whole genome shotgun (WGS) entry which is preliminary data.</text>
</comment>
<dbReference type="Proteomes" id="UP000823638">
    <property type="component" value="Unassembled WGS sequence"/>
</dbReference>
<proteinExistence type="predicted"/>
<name>A0A9D9HNM6_9SPIR</name>
<dbReference type="AlphaFoldDB" id="A0A9D9HNM6"/>
<evidence type="ECO:0000313" key="2">
    <source>
        <dbReference type="Proteomes" id="UP000823638"/>
    </source>
</evidence>
<reference evidence="1" key="1">
    <citation type="submission" date="2020-10" db="EMBL/GenBank/DDBJ databases">
        <authorList>
            <person name="Gilroy R."/>
        </authorList>
    </citation>
    <scope>NUCLEOTIDE SEQUENCE</scope>
    <source>
        <strain evidence="1">10532</strain>
    </source>
</reference>
<gene>
    <name evidence="1" type="ORF">IAA81_02975</name>
</gene>
<reference evidence="1" key="2">
    <citation type="journal article" date="2021" name="PeerJ">
        <title>Extensive microbial diversity within the chicken gut microbiome revealed by metagenomics and culture.</title>
        <authorList>
            <person name="Gilroy R."/>
            <person name="Ravi A."/>
            <person name="Getino M."/>
            <person name="Pursley I."/>
            <person name="Horton D.L."/>
            <person name="Alikhan N.F."/>
            <person name="Baker D."/>
            <person name="Gharbi K."/>
            <person name="Hall N."/>
            <person name="Watson M."/>
            <person name="Adriaenssens E.M."/>
            <person name="Foster-Nyarko E."/>
            <person name="Jarju S."/>
            <person name="Secka A."/>
            <person name="Antonio M."/>
            <person name="Oren A."/>
            <person name="Chaudhuri R.R."/>
            <person name="La Ragione R."/>
            <person name="Hildebrand F."/>
            <person name="Pallen M.J."/>
        </authorList>
    </citation>
    <scope>NUCLEOTIDE SEQUENCE</scope>
    <source>
        <strain evidence="1">10532</strain>
    </source>
</reference>
<organism evidence="1 2">
    <name type="scientific">Candidatus Gallitreponema excrementavium</name>
    <dbReference type="NCBI Taxonomy" id="2840840"/>
    <lineage>
        <taxon>Bacteria</taxon>
        <taxon>Pseudomonadati</taxon>
        <taxon>Spirochaetota</taxon>
        <taxon>Spirochaetia</taxon>
        <taxon>Spirochaetales</taxon>
        <taxon>Candidatus Gallitreponema</taxon>
    </lineage>
</organism>
<protein>
    <submittedName>
        <fullName evidence="1">Uncharacterized protein</fullName>
    </submittedName>
</protein>
<accession>A0A9D9HNM6</accession>